<keyword evidence="1" id="KW-0732">Signal</keyword>
<dbReference type="AlphaFoldDB" id="A0A3G9JA45"/>
<protein>
    <submittedName>
        <fullName evidence="2">Uncharacterized protein</fullName>
    </submittedName>
</protein>
<reference evidence="2 3" key="1">
    <citation type="submission" date="2018-11" db="EMBL/GenBank/DDBJ databases">
        <title>Novel Erysipelotrichaceae bacterium isolated from small intestine of a swine.</title>
        <authorList>
            <person name="Kim J.S."/>
            <person name="Choe H."/>
            <person name="Lee Y.R."/>
            <person name="Kim K.M."/>
            <person name="Park D.S."/>
        </authorList>
    </citation>
    <scope>NUCLEOTIDE SEQUENCE [LARGE SCALE GENOMIC DNA]</scope>
    <source>
        <strain evidence="2 3">SG0102</strain>
    </source>
</reference>
<dbReference type="KEGG" id="ebm:SG0102_28740"/>
<name>A0A3G9JA45_9FIRM</name>
<dbReference type="RefSeq" id="WP_125120612.1">
    <property type="nucleotide sequence ID" value="NZ_AP019309.1"/>
</dbReference>
<evidence type="ECO:0000256" key="1">
    <source>
        <dbReference type="SAM" id="SignalP"/>
    </source>
</evidence>
<accession>A0A3G9JA45</accession>
<dbReference type="Proteomes" id="UP000268059">
    <property type="component" value="Chromosome"/>
</dbReference>
<evidence type="ECO:0000313" key="3">
    <source>
        <dbReference type="Proteomes" id="UP000268059"/>
    </source>
</evidence>
<dbReference type="InParanoid" id="A0A3G9JA45"/>
<feature type="signal peptide" evidence="1">
    <location>
        <begin position="1"/>
        <end position="21"/>
    </location>
</feature>
<feature type="chain" id="PRO_5018184456" evidence="1">
    <location>
        <begin position="22"/>
        <end position="233"/>
    </location>
</feature>
<proteinExistence type="predicted"/>
<keyword evidence="3" id="KW-1185">Reference proteome</keyword>
<gene>
    <name evidence="2" type="ORF">SG0102_28740</name>
</gene>
<organism evidence="2 3">
    <name type="scientific">Intestinibaculum porci</name>
    <dbReference type="NCBI Taxonomy" id="2487118"/>
    <lineage>
        <taxon>Bacteria</taxon>
        <taxon>Bacillati</taxon>
        <taxon>Bacillota</taxon>
        <taxon>Erysipelotrichia</taxon>
        <taxon>Erysipelotrichales</taxon>
        <taxon>Erysipelotrichaceae</taxon>
        <taxon>Intestinibaculum</taxon>
    </lineage>
</organism>
<dbReference type="EMBL" id="AP019309">
    <property type="protein sequence ID" value="BBH27940.1"/>
    <property type="molecule type" value="Genomic_DNA"/>
</dbReference>
<evidence type="ECO:0000313" key="2">
    <source>
        <dbReference type="EMBL" id="BBH27940.1"/>
    </source>
</evidence>
<sequence length="233" mass="26209">MKKLLAATLTFMMLAPTSVQAQGKMVNVVTKIGKNTVTYNKDGLLTGNGNIDIKYKNGKISSLTNIEGTFHITYRNGRVDTVNKHKVKVAYKSMKYYDENMKSRTSPKGTLYTFGQSKTFGQDAAYLFNKKGQLLVSRLAFTDSYYRYDAKGYMVKGSELDLTTGVGPNVFTSKNTYKGSVLVSRVVKGVYDSEYTNHDKITYKKIRVKDVNTVKKQQRLLLLNNGDSLAYIF</sequence>